<dbReference type="AlphaFoldDB" id="A0A1G8L862"/>
<dbReference type="Proteomes" id="UP000198656">
    <property type="component" value="Unassembled WGS sequence"/>
</dbReference>
<dbReference type="Pfam" id="PF05685">
    <property type="entry name" value="Uma2"/>
    <property type="match status" value="1"/>
</dbReference>
<evidence type="ECO:0000259" key="1">
    <source>
        <dbReference type="Pfam" id="PF05685"/>
    </source>
</evidence>
<proteinExistence type="predicted"/>
<dbReference type="PANTHER" id="PTHR36558">
    <property type="entry name" value="GLR1098 PROTEIN"/>
    <property type="match status" value="1"/>
</dbReference>
<dbReference type="PANTHER" id="PTHR36558:SF1">
    <property type="entry name" value="RESTRICTION ENDONUCLEASE DOMAIN-CONTAINING PROTEIN-RELATED"/>
    <property type="match status" value="1"/>
</dbReference>
<dbReference type="SUPFAM" id="SSF52980">
    <property type="entry name" value="Restriction endonuclease-like"/>
    <property type="match status" value="1"/>
</dbReference>
<dbReference type="GO" id="GO:0004519">
    <property type="term" value="F:endonuclease activity"/>
    <property type="evidence" value="ECO:0007669"/>
    <property type="project" value="UniProtKB-KW"/>
</dbReference>
<organism evidence="2 3">
    <name type="scientific">Desulfosporosinus hippei DSM 8344</name>
    <dbReference type="NCBI Taxonomy" id="1121419"/>
    <lineage>
        <taxon>Bacteria</taxon>
        <taxon>Bacillati</taxon>
        <taxon>Bacillota</taxon>
        <taxon>Clostridia</taxon>
        <taxon>Eubacteriales</taxon>
        <taxon>Desulfitobacteriaceae</taxon>
        <taxon>Desulfosporosinus</taxon>
    </lineage>
</organism>
<dbReference type="InterPro" id="IPR008538">
    <property type="entry name" value="Uma2"/>
</dbReference>
<accession>A0A1G8L862</accession>
<feature type="domain" description="Putative restriction endonuclease" evidence="1">
    <location>
        <begin position="74"/>
        <end position="244"/>
    </location>
</feature>
<evidence type="ECO:0000313" key="2">
    <source>
        <dbReference type="EMBL" id="SDI51875.1"/>
    </source>
</evidence>
<dbReference type="InterPro" id="IPR011335">
    <property type="entry name" value="Restrct_endonuc-II-like"/>
</dbReference>
<protein>
    <submittedName>
        <fullName evidence="2">Endonuclease, Uma2 family (Restriction endonuclease fold)</fullName>
    </submittedName>
</protein>
<keyword evidence="2" id="KW-0378">Hydrolase</keyword>
<keyword evidence="2" id="KW-0255">Endonuclease</keyword>
<dbReference type="Gene3D" id="3.90.1570.10">
    <property type="entry name" value="tt1808, chain A"/>
    <property type="match status" value="1"/>
</dbReference>
<evidence type="ECO:0000313" key="3">
    <source>
        <dbReference type="Proteomes" id="UP000198656"/>
    </source>
</evidence>
<reference evidence="3" key="1">
    <citation type="submission" date="2016-10" db="EMBL/GenBank/DDBJ databases">
        <authorList>
            <person name="Varghese N."/>
            <person name="Submissions S."/>
        </authorList>
    </citation>
    <scope>NUCLEOTIDE SEQUENCE [LARGE SCALE GENOMIC DNA]</scope>
    <source>
        <strain evidence="3">DSM 8344</strain>
    </source>
</reference>
<dbReference type="EMBL" id="FNCP01000046">
    <property type="protein sequence ID" value="SDI51875.1"/>
    <property type="molecule type" value="Genomic_DNA"/>
</dbReference>
<sequence length="251" mass="29393">MTVYPKNGIIVYRIRLKDKYNKWNQFRNTIYFANPFFLVSRERIIGYARKKALKNKGELIMSISQENKEYTFRDYLTYPEDERWEIIDGVPFMQASPTPVHQEVLTELVRQMANYLTDKPCKVFPAPFCVRLPLSTEKNEYEVKNIVEPDISIICDKAKIDDKGCNGAPDMIIEIISPSSIKMDRVVKFNKYEKAGVKEYWIVEPDQKLVSVFVLQINQRYGRTEIYTEDDKITVSIFPDLVIDLIDVFTS</sequence>
<keyword evidence="3" id="KW-1185">Reference proteome</keyword>
<keyword evidence="2" id="KW-0540">Nuclease</keyword>
<dbReference type="InterPro" id="IPR012296">
    <property type="entry name" value="Nuclease_put_TT1808"/>
</dbReference>
<name>A0A1G8L862_9FIRM</name>
<dbReference type="CDD" id="cd06260">
    <property type="entry name" value="DUF820-like"/>
    <property type="match status" value="1"/>
</dbReference>
<gene>
    <name evidence="2" type="ORF">SAMN05443529_14610</name>
</gene>